<evidence type="ECO:0000256" key="10">
    <source>
        <dbReference type="ARBA" id="ARBA00023136"/>
    </source>
</evidence>
<feature type="transmembrane region" description="Helical" evidence="13">
    <location>
        <begin position="83"/>
        <end position="101"/>
    </location>
</feature>
<keyword evidence="9" id="KW-0443">Lipid metabolism</keyword>
<evidence type="ECO:0000256" key="11">
    <source>
        <dbReference type="ARBA" id="ARBA00023160"/>
    </source>
</evidence>
<keyword evidence="11 12" id="KW-0275">Fatty acid biosynthesis</keyword>
<dbReference type="InterPro" id="IPR015876">
    <property type="entry name" value="Acyl-CoA_DS"/>
</dbReference>
<evidence type="ECO:0000256" key="3">
    <source>
        <dbReference type="ARBA" id="ARBA00022516"/>
    </source>
</evidence>
<keyword evidence="6 13" id="KW-1133">Transmembrane helix</keyword>
<comment type="subcellular location">
    <subcellularLocation>
        <location evidence="1">Membrane</location>
        <topology evidence="1">Multi-pass membrane protein</topology>
    </subcellularLocation>
</comment>
<keyword evidence="7 12" id="KW-0560">Oxidoreductase</keyword>
<feature type="transmembrane region" description="Helical" evidence="13">
    <location>
        <begin position="198"/>
        <end position="219"/>
    </location>
</feature>
<keyword evidence="8" id="KW-0408">Iron</keyword>
<reference evidence="15 16" key="1">
    <citation type="journal article" date="2022" name="Allergy">
        <title>Genome assembly and annotation of Periplaneta americana reveal a comprehensive cockroach allergen profile.</title>
        <authorList>
            <person name="Wang L."/>
            <person name="Xiong Q."/>
            <person name="Saelim N."/>
            <person name="Wang L."/>
            <person name="Nong W."/>
            <person name="Wan A.T."/>
            <person name="Shi M."/>
            <person name="Liu X."/>
            <person name="Cao Q."/>
            <person name="Hui J.H.L."/>
            <person name="Sookrung N."/>
            <person name="Leung T.F."/>
            <person name="Tungtrongchitr A."/>
            <person name="Tsui S.K.W."/>
        </authorList>
    </citation>
    <scope>NUCLEOTIDE SEQUENCE [LARGE SCALE GENOMIC DNA]</scope>
    <source>
        <strain evidence="15">PWHHKU_190912</strain>
    </source>
</reference>
<accession>A0ABQ8SHA2</accession>
<dbReference type="Pfam" id="PF00487">
    <property type="entry name" value="FA_desaturase"/>
    <property type="match status" value="1"/>
</dbReference>
<evidence type="ECO:0000256" key="5">
    <source>
        <dbReference type="ARBA" id="ARBA00022832"/>
    </source>
</evidence>
<evidence type="ECO:0000313" key="15">
    <source>
        <dbReference type="EMBL" id="KAJ4433513.1"/>
    </source>
</evidence>
<evidence type="ECO:0000256" key="7">
    <source>
        <dbReference type="ARBA" id="ARBA00023002"/>
    </source>
</evidence>
<feature type="transmembrane region" description="Helical" evidence="13">
    <location>
        <begin position="293"/>
        <end position="314"/>
    </location>
</feature>
<gene>
    <name evidence="15" type="ORF">ANN_15822</name>
</gene>
<evidence type="ECO:0000256" key="9">
    <source>
        <dbReference type="ARBA" id="ARBA00023098"/>
    </source>
</evidence>
<evidence type="ECO:0000256" key="4">
    <source>
        <dbReference type="ARBA" id="ARBA00022692"/>
    </source>
</evidence>
<evidence type="ECO:0000256" key="13">
    <source>
        <dbReference type="SAM" id="Phobius"/>
    </source>
</evidence>
<keyword evidence="10 13" id="KW-0472">Membrane</keyword>
<comment type="similarity">
    <text evidence="2 12">Belongs to the fatty acid desaturase type 1 family.</text>
</comment>
<organism evidence="15 16">
    <name type="scientific">Periplaneta americana</name>
    <name type="common">American cockroach</name>
    <name type="synonym">Blatta americana</name>
    <dbReference type="NCBI Taxonomy" id="6978"/>
    <lineage>
        <taxon>Eukaryota</taxon>
        <taxon>Metazoa</taxon>
        <taxon>Ecdysozoa</taxon>
        <taxon>Arthropoda</taxon>
        <taxon>Hexapoda</taxon>
        <taxon>Insecta</taxon>
        <taxon>Pterygota</taxon>
        <taxon>Neoptera</taxon>
        <taxon>Polyneoptera</taxon>
        <taxon>Dictyoptera</taxon>
        <taxon>Blattodea</taxon>
        <taxon>Blattoidea</taxon>
        <taxon>Blattidae</taxon>
        <taxon>Blattinae</taxon>
        <taxon>Periplaneta</taxon>
    </lineage>
</organism>
<protein>
    <recommendedName>
        <fullName evidence="14">Fatty acid desaturase domain-containing protein</fullName>
    </recommendedName>
</protein>
<evidence type="ECO:0000313" key="16">
    <source>
        <dbReference type="Proteomes" id="UP001148838"/>
    </source>
</evidence>
<feature type="domain" description="Fatty acid desaturase" evidence="14">
    <location>
        <begin position="82"/>
        <end position="286"/>
    </location>
</feature>
<dbReference type="PRINTS" id="PR00075">
    <property type="entry name" value="FACDDSATRASE"/>
</dbReference>
<evidence type="ECO:0000256" key="8">
    <source>
        <dbReference type="ARBA" id="ARBA00023004"/>
    </source>
</evidence>
<evidence type="ECO:0000256" key="2">
    <source>
        <dbReference type="ARBA" id="ARBA00009295"/>
    </source>
</evidence>
<dbReference type="EMBL" id="JAJSOF020000027">
    <property type="protein sequence ID" value="KAJ4433513.1"/>
    <property type="molecule type" value="Genomic_DNA"/>
</dbReference>
<name>A0ABQ8SHA2_PERAM</name>
<feature type="transmembrane region" description="Helical" evidence="13">
    <location>
        <begin position="51"/>
        <end position="71"/>
    </location>
</feature>
<dbReference type="PANTHER" id="PTHR11351:SF31">
    <property type="entry name" value="DESATURASE 1, ISOFORM A-RELATED"/>
    <property type="match status" value="1"/>
</dbReference>
<proteinExistence type="inferred from homology"/>
<keyword evidence="16" id="KW-1185">Reference proteome</keyword>
<comment type="cofactor">
    <cofactor evidence="12">
        <name>Fe(2+)</name>
        <dbReference type="ChEBI" id="CHEBI:29033"/>
    </cofactor>
</comment>
<sequence length="389" mass="44781">MRGSNTTVVTTETRTREEFTPSVCNGSDKRRVINGTGASISGKTPGYKPEIVWRNVIIFVYVHVCAVYAVYLGFTKTKGATLLFGYLVASCGGFGITAGAHRLWAHKSYKATWQLRVILAIFQTIAFQNHIYEWSRDHRVHHKFSETDADPHNAKRGFFFSHVGWLLMKKHPDVINKGRKVDMSDLEEDPVVVFQRKYYLILMPLLTFVLPTIVPIYLWNEDPWVSWYTCLLRWVLGLNFTWLVNSAAHMWGNKPYDRNISPAENPLVAFLAYGEGWHNYHHVFPYDYKTSELVFTINAATIFINFFALFGWAYDLKTISKETIMKRVGRTGDGSHKAYENNNITQIINDLHSESKENVWGWGDEDMKEEDYKCVEIVDKTGHGKLSKN</sequence>
<keyword evidence="4 12" id="KW-0812">Transmembrane</keyword>
<evidence type="ECO:0000256" key="12">
    <source>
        <dbReference type="RuleBase" id="RU000581"/>
    </source>
</evidence>
<dbReference type="CDD" id="cd03505">
    <property type="entry name" value="Delta9-FADS-like"/>
    <property type="match status" value="1"/>
</dbReference>
<comment type="caution">
    <text evidence="15">The sequence shown here is derived from an EMBL/GenBank/DDBJ whole genome shotgun (WGS) entry which is preliminary data.</text>
</comment>
<evidence type="ECO:0000256" key="6">
    <source>
        <dbReference type="ARBA" id="ARBA00022989"/>
    </source>
</evidence>
<keyword evidence="5" id="KW-0276">Fatty acid metabolism</keyword>
<dbReference type="InterPro" id="IPR005804">
    <property type="entry name" value="FA_desaturase_dom"/>
</dbReference>
<dbReference type="PANTHER" id="PTHR11351">
    <property type="entry name" value="ACYL-COA DESATURASE"/>
    <property type="match status" value="1"/>
</dbReference>
<keyword evidence="3 12" id="KW-0444">Lipid biosynthesis</keyword>
<dbReference type="Proteomes" id="UP001148838">
    <property type="component" value="Unassembled WGS sequence"/>
</dbReference>
<evidence type="ECO:0000259" key="14">
    <source>
        <dbReference type="Pfam" id="PF00487"/>
    </source>
</evidence>
<evidence type="ECO:0000256" key="1">
    <source>
        <dbReference type="ARBA" id="ARBA00004141"/>
    </source>
</evidence>
<comment type="domain">
    <text evidence="12">The histidine box domains are involved in binding the catalytic metal ions.</text>
</comment>